<keyword evidence="5 12" id="KW-0288">FMN</keyword>
<dbReference type="InterPro" id="IPR035587">
    <property type="entry name" value="DUS-like_FMN-bd"/>
</dbReference>
<gene>
    <name evidence="16" type="ordered locus">mlr0396</name>
</gene>
<dbReference type="EC" id="1.3.1.-" evidence="12"/>
<dbReference type="SUPFAM" id="SSF51395">
    <property type="entry name" value="FMN-linked oxidoreductases"/>
    <property type="match status" value="1"/>
</dbReference>
<evidence type="ECO:0000256" key="4">
    <source>
        <dbReference type="ARBA" id="ARBA00022630"/>
    </source>
</evidence>
<accession>Q98MX8</accession>
<evidence type="ECO:0000256" key="2">
    <source>
        <dbReference type="ARBA" id="ARBA00002790"/>
    </source>
</evidence>
<evidence type="ECO:0000256" key="9">
    <source>
        <dbReference type="ARBA" id="ARBA00023002"/>
    </source>
</evidence>
<comment type="cofactor">
    <cofactor evidence="1 12 14">
        <name>FMN</name>
        <dbReference type="ChEBI" id="CHEBI:58210"/>
    </cofactor>
</comment>
<dbReference type="eggNOG" id="COG0042">
    <property type="taxonomic scope" value="Bacteria"/>
</dbReference>
<comment type="similarity">
    <text evidence="12">Belongs to the dus family.</text>
</comment>
<evidence type="ECO:0000256" key="12">
    <source>
        <dbReference type="PIRNR" id="PIRNR006621"/>
    </source>
</evidence>
<dbReference type="PROSITE" id="PS01136">
    <property type="entry name" value="UPF0034"/>
    <property type="match status" value="1"/>
</dbReference>
<dbReference type="CDD" id="cd02801">
    <property type="entry name" value="DUS_like_FMN"/>
    <property type="match status" value="1"/>
</dbReference>
<dbReference type="NCBIfam" id="TIGR00737">
    <property type="entry name" value="nifR3_yhdG"/>
    <property type="match status" value="1"/>
</dbReference>
<dbReference type="PANTHER" id="PTHR45846">
    <property type="entry name" value="TRNA-DIHYDROURIDINE(47) SYNTHASE [NAD(P)(+)]-LIKE"/>
    <property type="match status" value="1"/>
</dbReference>
<proteinExistence type="inferred from homology"/>
<keyword evidence="6 12" id="KW-0819">tRNA processing</keyword>
<feature type="domain" description="DUS-like FMN-binding" evidence="15">
    <location>
        <begin position="39"/>
        <end position="315"/>
    </location>
</feature>
<sequence length="357" mass="37737">MARECATNGHAWFLCMVNSARLAAPLNVGGVEIRNRVFLAPMSGITDEPFRRRAHAHGAGLVVSEMVASGELAKGRAGFDLRIRHSGLPVHMVQLAGREAIHMAEGARIAAGEGADIIDINMGCPAKKVTGGYAGSALMLDLDHALSLIEAVVGAVKVPVTVKMRLGWDEGALNAPILARRAEQAGVKMVTVHGRTRCQFYQGKADWRAIARVKEAVSIPVVANGDVCSPAEAAAILDQSGADAVMVGRAHYGAPWIAGGIAAAAAGEVAANVPENRAALADYIVGHYEDMLALYGVESGLRQARKHLGWYLDRHAVGVADDDRKAILTAFDPARVIALLRNVFSRDPQPLSLRSAA</sequence>
<evidence type="ECO:0000256" key="7">
    <source>
        <dbReference type="ARBA" id="ARBA00022857"/>
    </source>
</evidence>
<feature type="binding site" evidence="14">
    <location>
        <position position="94"/>
    </location>
    <ligand>
        <name>FMN</name>
        <dbReference type="ChEBI" id="CHEBI:58210"/>
    </ligand>
</feature>
<dbReference type="GO" id="GO:0050660">
    <property type="term" value="F:flavin adenine dinucleotide binding"/>
    <property type="evidence" value="ECO:0007669"/>
    <property type="project" value="InterPro"/>
</dbReference>
<evidence type="ECO:0000256" key="5">
    <source>
        <dbReference type="ARBA" id="ARBA00022643"/>
    </source>
</evidence>
<feature type="binding site" evidence="14">
    <location>
        <position position="193"/>
    </location>
    <ligand>
        <name>FMN</name>
        <dbReference type="ChEBI" id="CHEBI:58210"/>
    </ligand>
</feature>
<dbReference type="Proteomes" id="UP000000552">
    <property type="component" value="Chromosome"/>
</dbReference>
<evidence type="ECO:0000256" key="8">
    <source>
        <dbReference type="ARBA" id="ARBA00022884"/>
    </source>
</evidence>
<dbReference type="InterPro" id="IPR018517">
    <property type="entry name" value="tRNA_hU_synthase_CS"/>
</dbReference>
<dbReference type="GO" id="GO:0000049">
    <property type="term" value="F:tRNA binding"/>
    <property type="evidence" value="ECO:0007669"/>
    <property type="project" value="UniProtKB-KW"/>
</dbReference>
<keyword evidence="14" id="KW-0547">Nucleotide-binding</keyword>
<evidence type="ECO:0000256" key="10">
    <source>
        <dbReference type="ARBA" id="ARBA00048205"/>
    </source>
</evidence>
<dbReference type="InterPro" id="IPR001269">
    <property type="entry name" value="DUS_fam"/>
</dbReference>
<feature type="active site" description="Proton donor" evidence="13">
    <location>
        <position position="124"/>
    </location>
</feature>
<evidence type="ECO:0000256" key="11">
    <source>
        <dbReference type="ARBA" id="ARBA00048802"/>
    </source>
</evidence>
<dbReference type="KEGG" id="mlo:mlr0396"/>
<dbReference type="PIRSF" id="PIRSF006621">
    <property type="entry name" value="Dus"/>
    <property type="match status" value="1"/>
</dbReference>
<feature type="binding site" evidence="14">
    <location>
        <begin position="248"/>
        <end position="249"/>
    </location>
    <ligand>
        <name>FMN</name>
        <dbReference type="ChEBI" id="CHEBI:58210"/>
    </ligand>
</feature>
<evidence type="ECO:0000256" key="14">
    <source>
        <dbReference type="PIRSR" id="PIRSR006621-2"/>
    </source>
</evidence>
<comment type="catalytic activity">
    <reaction evidence="10">
        <text>a 5,6-dihydrouridine in tRNA + NADP(+) = a uridine in tRNA + NADPH + H(+)</text>
        <dbReference type="Rhea" id="RHEA:23624"/>
        <dbReference type="Rhea" id="RHEA-COMP:13339"/>
        <dbReference type="Rhea" id="RHEA-COMP:13887"/>
        <dbReference type="ChEBI" id="CHEBI:15378"/>
        <dbReference type="ChEBI" id="CHEBI:57783"/>
        <dbReference type="ChEBI" id="CHEBI:58349"/>
        <dbReference type="ChEBI" id="CHEBI:65315"/>
        <dbReference type="ChEBI" id="CHEBI:74443"/>
    </reaction>
</comment>
<dbReference type="InterPro" id="IPR004652">
    <property type="entry name" value="DusB-like"/>
</dbReference>
<evidence type="ECO:0000259" key="15">
    <source>
        <dbReference type="Pfam" id="PF01207"/>
    </source>
</evidence>
<dbReference type="HOGENOM" id="CLU_013299_0_1_5"/>
<dbReference type="InterPro" id="IPR013785">
    <property type="entry name" value="Aldolase_TIM"/>
</dbReference>
<evidence type="ECO:0000256" key="6">
    <source>
        <dbReference type="ARBA" id="ARBA00022694"/>
    </source>
</evidence>
<reference evidence="16 17" key="1">
    <citation type="journal article" date="2000" name="DNA Res.">
        <title>Complete genome structure of the nitrogen-fixing symbiotic bacterium Mesorhizobium loti.</title>
        <authorList>
            <person name="Kaneko T."/>
            <person name="Nakamura Y."/>
            <person name="Sato S."/>
            <person name="Asamizu E."/>
            <person name="Kato T."/>
            <person name="Sasamoto S."/>
            <person name="Watanabe A."/>
            <person name="Idesawa K."/>
            <person name="Ishikawa A."/>
            <person name="Kawashima K."/>
            <person name="Kimura T."/>
            <person name="Kishida Y."/>
            <person name="Kiyokawa C."/>
            <person name="Kohara M."/>
            <person name="Matsumoto M."/>
            <person name="Matsuno A."/>
            <person name="Mochizuki Y."/>
            <person name="Nakayama S."/>
            <person name="Nakazaki N."/>
            <person name="Shimpo S."/>
            <person name="Sugimoto M."/>
            <person name="Takeuchi C."/>
            <person name="Yamada M."/>
            <person name="Tabata S."/>
        </authorList>
    </citation>
    <scope>NUCLEOTIDE SEQUENCE [LARGE SCALE GENOMIC DNA]</scope>
    <source>
        <strain evidence="17">LMG 29417 / CECT 9101 / MAFF 303099</strain>
    </source>
</reference>
<dbReference type="EMBL" id="BA000012">
    <property type="protein sequence ID" value="BAB47985.1"/>
    <property type="molecule type" value="Genomic_DNA"/>
</dbReference>
<dbReference type="PANTHER" id="PTHR45846:SF1">
    <property type="entry name" value="TRNA-DIHYDROURIDINE(47) SYNTHASE [NAD(P)(+)]-LIKE"/>
    <property type="match status" value="1"/>
</dbReference>
<dbReference type="Gene3D" id="1.10.1200.80">
    <property type="entry name" value="Putative flavin oxidoreducatase, domain 2"/>
    <property type="match status" value="1"/>
</dbReference>
<dbReference type="Gene3D" id="3.20.20.70">
    <property type="entry name" value="Aldolase class I"/>
    <property type="match status" value="1"/>
</dbReference>
<keyword evidence="4 12" id="KW-0285">Flavoprotein</keyword>
<evidence type="ECO:0000313" key="17">
    <source>
        <dbReference type="Proteomes" id="UP000000552"/>
    </source>
</evidence>
<evidence type="ECO:0000256" key="1">
    <source>
        <dbReference type="ARBA" id="ARBA00001917"/>
    </source>
</evidence>
<comment type="catalytic activity">
    <reaction evidence="11">
        <text>a 5,6-dihydrouridine in tRNA + NAD(+) = a uridine in tRNA + NADH + H(+)</text>
        <dbReference type="Rhea" id="RHEA:54452"/>
        <dbReference type="Rhea" id="RHEA-COMP:13339"/>
        <dbReference type="Rhea" id="RHEA-COMP:13887"/>
        <dbReference type="ChEBI" id="CHEBI:15378"/>
        <dbReference type="ChEBI" id="CHEBI:57540"/>
        <dbReference type="ChEBI" id="CHEBI:57945"/>
        <dbReference type="ChEBI" id="CHEBI:65315"/>
        <dbReference type="ChEBI" id="CHEBI:74443"/>
    </reaction>
</comment>
<keyword evidence="7" id="KW-0521">NADP</keyword>
<dbReference type="Pfam" id="PF01207">
    <property type="entry name" value="Dus"/>
    <property type="match status" value="1"/>
</dbReference>
<keyword evidence="9 12" id="KW-0560">Oxidoreductase</keyword>
<feature type="binding site" evidence="14">
    <location>
        <position position="163"/>
    </location>
    <ligand>
        <name>FMN</name>
        <dbReference type="ChEBI" id="CHEBI:58210"/>
    </ligand>
</feature>
<name>Q98MX8_RHILO</name>
<keyword evidence="3" id="KW-0820">tRNA-binding</keyword>
<dbReference type="InterPro" id="IPR024036">
    <property type="entry name" value="tRNA-dHydroUridine_Synthase_C"/>
</dbReference>
<keyword evidence="8" id="KW-0694">RNA-binding</keyword>
<protein>
    <recommendedName>
        <fullName evidence="12">tRNA-dihydrouridine synthase</fullName>
        <ecNumber evidence="12">1.3.1.-</ecNumber>
    </recommendedName>
</protein>
<evidence type="ECO:0000256" key="13">
    <source>
        <dbReference type="PIRSR" id="PIRSR006621-1"/>
    </source>
</evidence>
<organism evidence="16 17">
    <name type="scientific">Mesorhizobium japonicum (strain LMG 29417 / CECT 9101 / MAFF 303099)</name>
    <name type="common">Mesorhizobium loti (strain MAFF 303099)</name>
    <dbReference type="NCBI Taxonomy" id="266835"/>
    <lineage>
        <taxon>Bacteria</taxon>
        <taxon>Pseudomonadati</taxon>
        <taxon>Pseudomonadota</taxon>
        <taxon>Alphaproteobacteria</taxon>
        <taxon>Hyphomicrobiales</taxon>
        <taxon>Phyllobacteriaceae</taxon>
        <taxon>Mesorhizobium</taxon>
    </lineage>
</organism>
<dbReference type="AlphaFoldDB" id="Q98MX8"/>
<evidence type="ECO:0000313" key="16">
    <source>
        <dbReference type="EMBL" id="BAB47985.1"/>
    </source>
</evidence>
<evidence type="ECO:0000256" key="3">
    <source>
        <dbReference type="ARBA" id="ARBA00022555"/>
    </source>
</evidence>
<comment type="function">
    <text evidence="2 12">Catalyzes the synthesis of 5,6-dihydrouridine (D), a modified base found in the D-loop of most tRNAs, via the reduction of the C5-C6 double bond in target uridines.</text>
</comment>
<dbReference type="GO" id="GO:0017150">
    <property type="term" value="F:tRNA dihydrouridine synthase activity"/>
    <property type="evidence" value="ECO:0007669"/>
    <property type="project" value="InterPro"/>
</dbReference>